<comment type="caution">
    <text evidence="3">The sequence shown here is derived from an EMBL/GenBank/DDBJ whole genome shotgun (WGS) entry which is preliminary data.</text>
</comment>
<dbReference type="PANTHER" id="PTHR11014">
    <property type="entry name" value="PEPTIDASE M20 FAMILY MEMBER"/>
    <property type="match status" value="1"/>
</dbReference>
<dbReference type="Gene3D" id="3.30.70.360">
    <property type="match status" value="1"/>
</dbReference>
<dbReference type="AlphaFoldDB" id="A0A7W7G8F6"/>
<proteinExistence type="predicted"/>
<evidence type="ECO:0000256" key="1">
    <source>
        <dbReference type="ARBA" id="ARBA00022801"/>
    </source>
</evidence>
<evidence type="ECO:0000313" key="3">
    <source>
        <dbReference type="EMBL" id="MBB4699474.1"/>
    </source>
</evidence>
<feature type="domain" description="Peptidase M20 dimerisation" evidence="2">
    <location>
        <begin position="122"/>
        <end position="220"/>
    </location>
</feature>
<dbReference type="InterPro" id="IPR017439">
    <property type="entry name" value="Amidohydrolase"/>
</dbReference>
<gene>
    <name evidence="3" type="ORF">BJ982_001018</name>
</gene>
<accession>A0A7W7G8F6</accession>
<sequence length="345" mass="35530">MLANGPGPTVLLRAELDALPLAEETGLPYSARGPAMHACGHDAHLACLAGAVRLLARRRDQWSGTLLAVGQPAEETLTGARAMLDDGLYDRFGRPDVALAQHLIPLPAGTVAHGAGPVLMAGTAQLDVTIHGEGGHAAAPHLAIDPVVTAAAVVTRLQAVVARETNPLEPVVVTVGSLHAGSRSNVIPATATMSITVRAFSDEQVDRTVAAVSRVVRAECAASAAPDPDIAVTARAPVNRNHDAAARRVRRAHESCLGPVALQPPTMASEDFPHFAAAGEVPTAYWYVGSLSPGSWAGAPGDTPLAKLASVPANHSPRFAPDPEPTLRTGTAALTVAALAHFLED</sequence>
<dbReference type="SUPFAM" id="SSF55031">
    <property type="entry name" value="Bacterial exopeptidase dimerisation domain"/>
    <property type="match status" value="1"/>
</dbReference>
<dbReference type="NCBIfam" id="TIGR01891">
    <property type="entry name" value="amidohydrolases"/>
    <property type="match status" value="1"/>
</dbReference>
<protein>
    <submittedName>
        <fullName evidence="3">Hippurate hydrolase</fullName>
        <ecNumber evidence="3">3.5.1.32</ecNumber>
    </submittedName>
</protein>
<dbReference type="Pfam" id="PF01546">
    <property type="entry name" value="Peptidase_M20"/>
    <property type="match status" value="1"/>
</dbReference>
<dbReference type="Gene3D" id="3.40.630.10">
    <property type="entry name" value="Zn peptidases"/>
    <property type="match status" value="1"/>
</dbReference>
<dbReference type="GO" id="GO:0019877">
    <property type="term" value="P:diaminopimelate biosynthetic process"/>
    <property type="evidence" value="ECO:0007669"/>
    <property type="project" value="UniProtKB-ARBA"/>
</dbReference>
<name>A0A7W7G8F6_9ACTN</name>
<evidence type="ECO:0000313" key="4">
    <source>
        <dbReference type="Proteomes" id="UP000542210"/>
    </source>
</evidence>
<dbReference type="GO" id="GO:0050118">
    <property type="term" value="F:N-acetyldiaminopimelate deacetylase activity"/>
    <property type="evidence" value="ECO:0007669"/>
    <property type="project" value="UniProtKB-ARBA"/>
</dbReference>
<dbReference type="Pfam" id="PF07687">
    <property type="entry name" value="M20_dimer"/>
    <property type="match status" value="1"/>
</dbReference>
<dbReference type="Proteomes" id="UP000542210">
    <property type="component" value="Unassembled WGS sequence"/>
</dbReference>
<dbReference type="GO" id="GO:0047980">
    <property type="term" value="F:hippurate hydrolase activity"/>
    <property type="evidence" value="ECO:0007669"/>
    <property type="project" value="UniProtKB-EC"/>
</dbReference>
<dbReference type="InterPro" id="IPR011650">
    <property type="entry name" value="Peptidase_M20_dimer"/>
</dbReference>
<dbReference type="FunFam" id="3.30.70.360:FF:000001">
    <property type="entry name" value="N-acetyldiaminopimelate deacetylase"/>
    <property type="match status" value="1"/>
</dbReference>
<evidence type="ECO:0000259" key="2">
    <source>
        <dbReference type="Pfam" id="PF07687"/>
    </source>
</evidence>
<dbReference type="EMBL" id="JACHND010000001">
    <property type="protein sequence ID" value="MBB4699474.1"/>
    <property type="molecule type" value="Genomic_DNA"/>
</dbReference>
<keyword evidence="1 3" id="KW-0378">Hydrolase</keyword>
<reference evidence="3 4" key="1">
    <citation type="submission" date="2020-08" db="EMBL/GenBank/DDBJ databases">
        <title>Sequencing the genomes of 1000 actinobacteria strains.</title>
        <authorList>
            <person name="Klenk H.-P."/>
        </authorList>
    </citation>
    <scope>NUCLEOTIDE SEQUENCE [LARGE SCALE GENOMIC DNA]</scope>
    <source>
        <strain evidence="3 4">DSM 45784</strain>
    </source>
</reference>
<keyword evidence="4" id="KW-1185">Reference proteome</keyword>
<dbReference type="EC" id="3.5.1.32" evidence="3"/>
<dbReference type="SUPFAM" id="SSF53187">
    <property type="entry name" value="Zn-dependent exopeptidases"/>
    <property type="match status" value="1"/>
</dbReference>
<dbReference type="PANTHER" id="PTHR11014:SF63">
    <property type="entry name" value="METALLOPEPTIDASE, PUTATIVE (AFU_ORTHOLOGUE AFUA_6G09600)-RELATED"/>
    <property type="match status" value="1"/>
</dbReference>
<dbReference type="InterPro" id="IPR002933">
    <property type="entry name" value="Peptidase_M20"/>
</dbReference>
<dbReference type="InterPro" id="IPR036264">
    <property type="entry name" value="Bact_exopeptidase_dim_dom"/>
</dbReference>
<organism evidence="3 4">
    <name type="scientific">Sphaerisporangium siamense</name>
    <dbReference type="NCBI Taxonomy" id="795645"/>
    <lineage>
        <taxon>Bacteria</taxon>
        <taxon>Bacillati</taxon>
        <taxon>Actinomycetota</taxon>
        <taxon>Actinomycetes</taxon>
        <taxon>Streptosporangiales</taxon>
        <taxon>Streptosporangiaceae</taxon>
        <taxon>Sphaerisporangium</taxon>
    </lineage>
</organism>